<keyword evidence="9 11" id="KW-0460">Magnesium</keyword>
<protein>
    <recommendedName>
        <fullName evidence="11">Hydroxyethylthiazole kinase</fullName>
        <ecNumber evidence="11">2.7.1.50</ecNumber>
    </recommendedName>
    <alternativeName>
        <fullName evidence="11">4-methyl-5-beta-hydroxyethylthiazole kinase</fullName>
        <shortName evidence="11">TH kinase</shortName>
        <shortName evidence="11">Thz kinase</shortName>
    </alternativeName>
</protein>
<comment type="catalytic activity">
    <reaction evidence="1 11">
        <text>5-(2-hydroxyethyl)-4-methylthiazole + ATP = 4-methyl-5-(2-phosphooxyethyl)-thiazole + ADP + H(+)</text>
        <dbReference type="Rhea" id="RHEA:24212"/>
        <dbReference type="ChEBI" id="CHEBI:15378"/>
        <dbReference type="ChEBI" id="CHEBI:17957"/>
        <dbReference type="ChEBI" id="CHEBI:30616"/>
        <dbReference type="ChEBI" id="CHEBI:58296"/>
        <dbReference type="ChEBI" id="CHEBI:456216"/>
        <dbReference type="EC" id="2.7.1.50"/>
    </reaction>
</comment>
<dbReference type="NCBIfam" id="TIGR00694">
    <property type="entry name" value="thiM"/>
    <property type="match status" value="1"/>
</dbReference>
<evidence type="ECO:0000256" key="9">
    <source>
        <dbReference type="ARBA" id="ARBA00022842"/>
    </source>
</evidence>
<dbReference type="GO" id="GO:0009229">
    <property type="term" value="P:thiamine diphosphate biosynthetic process"/>
    <property type="evidence" value="ECO:0007669"/>
    <property type="project" value="UniProtKB-UniRule"/>
</dbReference>
<sequence>MTDAALPTLDEAGVLREAVRSQGPLVQNITNYVAMTLSANVLLAAGASPAMVHAEEEVTDFVAIASALVVNIGTLSPSWVSAMVMAAEAAGKAGKPWVLDPVGCGATPYRTETARRLAALKPTIIRGNASEIIALAGASGAAPKGVDSATSADAAVGPARLLSRETGAVVAITGEVDFVVDATRIAAIEGGDELMPVSTGVGCALSGLTAAYAAISPDPFAAAVAALAVYAAAGSIAARGAGGPGDIPARLCNALYRLDAEGLRSNATIRLA</sequence>
<evidence type="ECO:0000256" key="8">
    <source>
        <dbReference type="ARBA" id="ARBA00022840"/>
    </source>
</evidence>
<dbReference type="Gene3D" id="3.40.1190.20">
    <property type="match status" value="1"/>
</dbReference>
<feature type="binding site" evidence="11">
    <location>
        <position position="51"/>
    </location>
    <ligand>
        <name>substrate</name>
    </ligand>
</feature>
<dbReference type="InterPro" id="IPR029056">
    <property type="entry name" value="Ribokinase-like"/>
</dbReference>
<dbReference type="Proteomes" id="UP000244081">
    <property type="component" value="Unassembled WGS sequence"/>
</dbReference>
<evidence type="ECO:0000313" key="12">
    <source>
        <dbReference type="EMBL" id="PTW62350.1"/>
    </source>
</evidence>
<evidence type="ECO:0000256" key="7">
    <source>
        <dbReference type="ARBA" id="ARBA00022777"/>
    </source>
</evidence>
<dbReference type="GO" id="GO:0009228">
    <property type="term" value="P:thiamine biosynthetic process"/>
    <property type="evidence" value="ECO:0007669"/>
    <property type="project" value="UniProtKB-KW"/>
</dbReference>
<evidence type="ECO:0000256" key="1">
    <source>
        <dbReference type="ARBA" id="ARBA00001771"/>
    </source>
</evidence>
<evidence type="ECO:0000256" key="3">
    <source>
        <dbReference type="ARBA" id="ARBA00004868"/>
    </source>
</evidence>
<feature type="binding site" evidence="11">
    <location>
        <position position="173"/>
    </location>
    <ligand>
        <name>ATP</name>
        <dbReference type="ChEBI" id="CHEBI:30616"/>
    </ligand>
</feature>
<evidence type="ECO:0000313" key="13">
    <source>
        <dbReference type="Proteomes" id="UP000244081"/>
    </source>
</evidence>
<keyword evidence="6 11" id="KW-0547">Nucleotide-binding</keyword>
<dbReference type="PIRSF" id="PIRSF000513">
    <property type="entry name" value="Thz_kinase"/>
    <property type="match status" value="1"/>
</dbReference>
<evidence type="ECO:0000256" key="2">
    <source>
        <dbReference type="ARBA" id="ARBA00001946"/>
    </source>
</evidence>
<feature type="binding site" evidence="11">
    <location>
        <position position="200"/>
    </location>
    <ligand>
        <name>substrate</name>
    </ligand>
</feature>
<dbReference type="Pfam" id="PF02110">
    <property type="entry name" value="HK"/>
    <property type="match status" value="1"/>
</dbReference>
<proteinExistence type="inferred from homology"/>
<dbReference type="CDD" id="cd01170">
    <property type="entry name" value="THZ_kinase"/>
    <property type="match status" value="1"/>
</dbReference>
<dbReference type="EMBL" id="QAYG01000001">
    <property type="protein sequence ID" value="PTW62350.1"/>
    <property type="molecule type" value="Genomic_DNA"/>
</dbReference>
<reference evidence="12 13" key="1">
    <citation type="submission" date="2018-04" db="EMBL/GenBank/DDBJ databases">
        <title>Genomic Encyclopedia of Archaeal and Bacterial Type Strains, Phase II (KMG-II): from individual species to whole genera.</title>
        <authorList>
            <person name="Goeker M."/>
        </authorList>
    </citation>
    <scope>NUCLEOTIDE SEQUENCE [LARGE SCALE GENOMIC DNA]</scope>
    <source>
        <strain evidence="12 13">DSM 23382</strain>
    </source>
</reference>
<dbReference type="AlphaFoldDB" id="A0A2T5VF32"/>
<keyword evidence="13" id="KW-1185">Reference proteome</keyword>
<keyword evidence="7 11" id="KW-0418">Kinase</keyword>
<evidence type="ECO:0000256" key="5">
    <source>
        <dbReference type="ARBA" id="ARBA00022723"/>
    </source>
</evidence>
<organism evidence="12 13">
    <name type="scientific">Breoghania corrubedonensis</name>
    <dbReference type="NCBI Taxonomy" id="665038"/>
    <lineage>
        <taxon>Bacteria</taxon>
        <taxon>Pseudomonadati</taxon>
        <taxon>Pseudomonadota</taxon>
        <taxon>Alphaproteobacteria</taxon>
        <taxon>Hyphomicrobiales</taxon>
        <taxon>Stappiaceae</taxon>
        <taxon>Breoghania</taxon>
    </lineage>
</organism>
<dbReference type="InterPro" id="IPR000417">
    <property type="entry name" value="Hyethyz_kinase"/>
</dbReference>
<dbReference type="EC" id="2.7.1.50" evidence="11"/>
<name>A0A2T5VF32_9HYPH</name>
<evidence type="ECO:0000256" key="6">
    <source>
        <dbReference type="ARBA" id="ARBA00022741"/>
    </source>
</evidence>
<keyword evidence="8 11" id="KW-0067">ATP-binding</keyword>
<evidence type="ECO:0000256" key="10">
    <source>
        <dbReference type="ARBA" id="ARBA00022977"/>
    </source>
</evidence>
<comment type="function">
    <text evidence="11">Catalyzes the phosphorylation of the hydroxyl group of 4-methyl-5-beta-hydroxyethylthiazole (THZ).</text>
</comment>
<dbReference type="UniPathway" id="UPA00060">
    <property type="reaction ID" value="UER00139"/>
</dbReference>
<accession>A0A2T5VF32</accession>
<comment type="cofactor">
    <cofactor evidence="2 11">
        <name>Mg(2+)</name>
        <dbReference type="ChEBI" id="CHEBI:18420"/>
    </cofactor>
</comment>
<keyword evidence="4 11" id="KW-0808">Transferase</keyword>
<dbReference type="NCBIfam" id="NF006830">
    <property type="entry name" value="PRK09355.1"/>
    <property type="match status" value="1"/>
</dbReference>
<gene>
    <name evidence="11" type="primary">thiM</name>
    <name evidence="12" type="ORF">C8N35_101391</name>
</gene>
<feature type="binding site" evidence="11">
    <location>
        <position position="126"/>
    </location>
    <ligand>
        <name>ATP</name>
        <dbReference type="ChEBI" id="CHEBI:30616"/>
    </ligand>
</feature>
<evidence type="ECO:0000256" key="4">
    <source>
        <dbReference type="ARBA" id="ARBA00022679"/>
    </source>
</evidence>
<comment type="pathway">
    <text evidence="3 11">Cofactor biosynthesis; thiamine diphosphate biosynthesis; 4-methyl-5-(2-phosphoethyl)-thiazole from 5-(2-hydroxyethyl)-4-methylthiazole: step 1/1.</text>
</comment>
<comment type="caution">
    <text evidence="12">The sequence shown here is derived from an EMBL/GenBank/DDBJ whole genome shotgun (WGS) entry which is preliminary data.</text>
</comment>
<dbReference type="PRINTS" id="PR01099">
    <property type="entry name" value="HYETHTZKNASE"/>
</dbReference>
<dbReference type="HAMAP" id="MF_00228">
    <property type="entry name" value="Thz_kinase"/>
    <property type="match status" value="1"/>
</dbReference>
<dbReference type="GO" id="GO:0005524">
    <property type="term" value="F:ATP binding"/>
    <property type="evidence" value="ECO:0007669"/>
    <property type="project" value="UniProtKB-UniRule"/>
</dbReference>
<evidence type="ECO:0000256" key="11">
    <source>
        <dbReference type="HAMAP-Rule" id="MF_00228"/>
    </source>
</evidence>
<keyword evidence="10 11" id="KW-0784">Thiamine biosynthesis</keyword>
<comment type="similarity">
    <text evidence="11">Belongs to the Thz kinase family.</text>
</comment>
<dbReference type="OrthoDB" id="8909021at2"/>
<dbReference type="GO" id="GO:0000287">
    <property type="term" value="F:magnesium ion binding"/>
    <property type="evidence" value="ECO:0007669"/>
    <property type="project" value="UniProtKB-UniRule"/>
</dbReference>
<dbReference type="GO" id="GO:0004417">
    <property type="term" value="F:hydroxyethylthiazole kinase activity"/>
    <property type="evidence" value="ECO:0007669"/>
    <property type="project" value="UniProtKB-UniRule"/>
</dbReference>
<keyword evidence="5 11" id="KW-0479">Metal-binding</keyword>
<dbReference type="SUPFAM" id="SSF53613">
    <property type="entry name" value="Ribokinase-like"/>
    <property type="match status" value="1"/>
</dbReference>